<keyword evidence="4" id="KW-1185">Reference proteome</keyword>
<evidence type="ECO:0000313" key="3">
    <source>
        <dbReference type="EMBL" id="GJS89303.1"/>
    </source>
</evidence>
<feature type="compositionally biased region" description="Low complexity" evidence="1">
    <location>
        <begin position="283"/>
        <end position="292"/>
    </location>
</feature>
<dbReference type="InterPro" id="IPR039537">
    <property type="entry name" value="Retrotran_Ty1/copia-like"/>
</dbReference>
<protein>
    <submittedName>
        <fullName evidence="3">Retrovirus-related pol polyprotein from transposon TNT 1-94</fullName>
    </submittedName>
</protein>
<dbReference type="PANTHER" id="PTHR42648">
    <property type="entry name" value="TRANSPOSASE, PUTATIVE-RELATED"/>
    <property type="match status" value="1"/>
</dbReference>
<organism evidence="3 4">
    <name type="scientific">Tanacetum coccineum</name>
    <dbReference type="NCBI Taxonomy" id="301880"/>
    <lineage>
        <taxon>Eukaryota</taxon>
        <taxon>Viridiplantae</taxon>
        <taxon>Streptophyta</taxon>
        <taxon>Embryophyta</taxon>
        <taxon>Tracheophyta</taxon>
        <taxon>Spermatophyta</taxon>
        <taxon>Magnoliopsida</taxon>
        <taxon>eudicotyledons</taxon>
        <taxon>Gunneridae</taxon>
        <taxon>Pentapetalae</taxon>
        <taxon>asterids</taxon>
        <taxon>campanulids</taxon>
        <taxon>Asterales</taxon>
        <taxon>Asteraceae</taxon>
        <taxon>Asteroideae</taxon>
        <taxon>Anthemideae</taxon>
        <taxon>Anthemidinae</taxon>
        <taxon>Tanacetum</taxon>
    </lineage>
</organism>
<feature type="region of interest" description="Disordered" evidence="1">
    <location>
        <begin position="227"/>
        <end position="257"/>
    </location>
</feature>
<comment type="caution">
    <text evidence="3">The sequence shown here is derived from an EMBL/GenBank/DDBJ whole genome shotgun (WGS) entry which is preliminary data.</text>
</comment>
<dbReference type="PANTHER" id="PTHR42648:SF18">
    <property type="entry name" value="RETROTRANSPOSON, UNCLASSIFIED-LIKE PROTEIN"/>
    <property type="match status" value="1"/>
</dbReference>
<evidence type="ECO:0000256" key="1">
    <source>
        <dbReference type="SAM" id="MobiDB-lite"/>
    </source>
</evidence>
<feature type="region of interest" description="Disordered" evidence="1">
    <location>
        <begin position="283"/>
        <end position="322"/>
    </location>
</feature>
<feature type="compositionally biased region" description="Basic residues" evidence="1">
    <location>
        <begin position="305"/>
        <end position="314"/>
    </location>
</feature>
<feature type="domain" description="GAG-pre-integrase" evidence="2">
    <location>
        <begin position="35"/>
        <end position="107"/>
    </location>
</feature>
<evidence type="ECO:0000313" key="4">
    <source>
        <dbReference type="Proteomes" id="UP001151760"/>
    </source>
</evidence>
<reference evidence="3" key="1">
    <citation type="journal article" date="2022" name="Int. J. Mol. Sci.">
        <title>Draft Genome of Tanacetum Coccineum: Genomic Comparison of Closely Related Tanacetum-Family Plants.</title>
        <authorList>
            <person name="Yamashiro T."/>
            <person name="Shiraishi A."/>
            <person name="Nakayama K."/>
            <person name="Satake H."/>
        </authorList>
    </citation>
    <scope>NUCLEOTIDE SEQUENCE</scope>
</reference>
<dbReference type="Pfam" id="PF13976">
    <property type="entry name" value="gag_pre-integrs"/>
    <property type="match status" value="1"/>
</dbReference>
<dbReference type="Proteomes" id="UP001151760">
    <property type="component" value="Unassembled WGS sequence"/>
</dbReference>
<dbReference type="EMBL" id="BQNB010011340">
    <property type="protein sequence ID" value="GJS89303.1"/>
    <property type="molecule type" value="Genomic_DNA"/>
</dbReference>
<sequence length="398" mass="43977">MTTLVLSWVMETTKHSCYVQDTDGVELIKGSQGSNLYTISVEDIIKSSPIRLLSKTSKNKSWLWHRHLNHLNFGTINDLTRKDLVLGLPRLKFKKDHLCSACQLGKSKKHTHTPKTKSTKLEVLNTLHMDLCGPMRVQTINGKKYILVIVDDYSSTGLASMILTPGQISSGLVPNSVLAAPYVPPTNKELEILFQLMFDEYLEPPRVDRPVSPTAAVQVLVISAGTPSSTTIDQDAPSPSPSPSSSELQPPVSHQGVVDGSTLIEDNSFAHADNDPFVNVFAPEPSSEASSSGDVCSAKSTHVTQPHHHLRKRSKDYPLDNVIGNSSRPVSTRKQLATDALWCLYNFVLSKVKPKNFKYAVTEDCRFQAMQDEIQNFDATSTYGHSTSTRCVHDYSLK</sequence>
<accession>A0ABQ4ZKJ3</accession>
<proteinExistence type="predicted"/>
<dbReference type="InterPro" id="IPR025724">
    <property type="entry name" value="GAG-pre-integrase_dom"/>
</dbReference>
<dbReference type="InterPro" id="IPR036397">
    <property type="entry name" value="RNaseH_sf"/>
</dbReference>
<reference evidence="3" key="2">
    <citation type="submission" date="2022-01" db="EMBL/GenBank/DDBJ databases">
        <authorList>
            <person name="Yamashiro T."/>
            <person name="Shiraishi A."/>
            <person name="Satake H."/>
            <person name="Nakayama K."/>
        </authorList>
    </citation>
    <scope>NUCLEOTIDE SEQUENCE</scope>
</reference>
<name>A0ABQ4ZKJ3_9ASTR</name>
<dbReference type="Gene3D" id="3.30.420.10">
    <property type="entry name" value="Ribonuclease H-like superfamily/Ribonuclease H"/>
    <property type="match status" value="1"/>
</dbReference>
<evidence type="ECO:0000259" key="2">
    <source>
        <dbReference type="Pfam" id="PF13976"/>
    </source>
</evidence>
<gene>
    <name evidence="3" type="ORF">Tco_0771939</name>
</gene>